<accession>A0A133UA51</accession>
<keyword evidence="3" id="KW-1185">Reference proteome</keyword>
<name>A0A133UA51_9EURY</name>
<feature type="compositionally biased region" description="Basic and acidic residues" evidence="1">
    <location>
        <begin position="96"/>
        <end position="113"/>
    </location>
</feature>
<dbReference type="AlphaFoldDB" id="A0A133UA51"/>
<feature type="region of interest" description="Disordered" evidence="1">
    <location>
        <begin position="86"/>
        <end position="122"/>
    </location>
</feature>
<dbReference type="Proteomes" id="UP000070163">
    <property type="component" value="Unassembled WGS sequence"/>
</dbReference>
<gene>
    <name evidence="2" type="ORF">AKJ57_02740</name>
</gene>
<organism evidence="2 3">
    <name type="scientific">candidate division MSBL1 archaeon SCGC-AAA259A05</name>
    <dbReference type="NCBI Taxonomy" id="1698259"/>
    <lineage>
        <taxon>Archaea</taxon>
        <taxon>Methanobacteriati</taxon>
        <taxon>Methanobacteriota</taxon>
        <taxon>candidate division MSBL1</taxon>
    </lineage>
</organism>
<reference evidence="2 3" key="1">
    <citation type="journal article" date="2016" name="Sci. Rep.">
        <title>Metabolic traits of an uncultured archaeal lineage -MSBL1- from brine pools of the Red Sea.</title>
        <authorList>
            <person name="Mwirichia R."/>
            <person name="Alam I."/>
            <person name="Rashid M."/>
            <person name="Vinu M."/>
            <person name="Ba-Alawi W."/>
            <person name="Anthony Kamau A."/>
            <person name="Kamanda Ngugi D."/>
            <person name="Goker M."/>
            <person name="Klenk H.P."/>
            <person name="Bajic V."/>
            <person name="Stingl U."/>
        </authorList>
    </citation>
    <scope>NUCLEOTIDE SEQUENCE [LARGE SCALE GENOMIC DNA]</scope>
    <source>
        <strain evidence="2">SCGC-AAA259A05</strain>
    </source>
</reference>
<evidence type="ECO:0000256" key="1">
    <source>
        <dbReference type="SAM" id="MobiDB-lite"/>
    </source>
</evidence>
<evidence type="ECO:0000313" key="2">
    <source>
        <dbReference type="EMBL" id="KXA91048.1"/>
    </source>
</evidence>
<proteinExistence type="predicted"/>
<comment type="caution">
    <text evidence="2">The sequence shown here is derived from an EMBL/GenBank/DDBJ whole genome shotgun (WGS) entry which is preliminary data.</text>
</comment>
<evidence type="ECO:0000313" key="3">
    <source>
        <dbReference type="Proteomes" id="UP000070163"/>
    </source>
</evidence>
<sequence>MPDQPYILVKSGLPLRILESDKVRASSDHQKAGVKGSDQNLSKIRKPIFRRFSISTPIIYSWKGGYARSPTVLQIVSSKSIYPPPYLAPHPSSAQKGEEGKRDKKGDHAEHPKSTYCPKAPLHSPLTFEPPSHFTSLFTFSHPIPSTLRPFPLHPLPTPRWKKNMRTSFLLHT</sequence>
<protein>
    <submittedName>
        <fullName evidence="2">Uncharacterized protein</fullName>
    </submittedName>
</protein>
<dbReference type="EMBL" id="LHXJ01000024">
    <property type="protein sequence ID" value="KXA91048.1"/>
    <property type="molecule type" value="Genomic_DNA"/>
</dbReference>